<dbReference type="SUPFAM" id="SSF53383">
    <property type="entry name" value="PLP-dependent transferases"/>
    <property type="match status" value="1"/>
</dbReference>
<evidence type="ECO:0000256" key="4">
    <source>
        <dbReference type="HAMAP-Rule" id="MF_01107"/>
    </source>
</evidence>
<dbReference type="InterPro" id="IPR015424">
    <property type="entry name" value="PyrdxlP-dep_Trfase"/>
</dbReference>
<dbReference type="Proteomes" id="UP000253083">
    <property type="component" value="Unassembled WGS sequence"/>
</dbReference>
<dbReference type="EC" id="2.6.1.11" evidence="4"/>
<keyword evidence="3 4" id="KW-0663">Pyridoxal phosphate</keyword>
<dbReference type="FunFam" id="3.40.640.10:FF:000004">
    <property type="entry name" value="Acetylornithine aminotransferase"/>
    <property type="match status" value="1"/>
</dbReference>
<dbReference type="Pfam" id="PF00202">
    <property type="entry name" value="Aminotran_3"/>
    <property type="match status" value="1"/>
</dbReference>
<dbReference type="NCBIfam" id="TIGR00707">
    <property type="entry name" value="argD"/>
    <property type="match status" value="1"/>
</dbReference>
<keyword evidence="6" id="KW-1185">Reference proteome</keyword>
<dbReference type="Gene3D" id="3.90.1150.10">
    <property type="entry name" value="Aspartate Aminotransferase, domain 1"/>
    <property type="match status" value="1"/>
</dbReference>
<dbReference type="AlphaFoldDB" id="A0A395JP03"/>
<comment type="miscellaneous">
    <text evidence="4">May also have succinyldiaminopimelate aminotransferase activity, thus carrying out the corresponding step in lysine biosynthesis.</text>
</comment>
<evidence type="ECO:0000256" key="1">
    <source>
        <dbReference type="ARBA" id="ARBA00022576"/>
    </source>
</evidence>
<dbReference type="GO" id="GO:0005737">
    <property type="term" value="C:cytoplasm"/>
    <property type="evidence" value="ECO:0007669"/>
    <property type="project" value="UniProtKB-SubCell"/>
</dbReference>
<evidence type="ECO:0000313" key="5">
    <source>
        <dbReference type="EMBL" id="RBP53381.1"/>
    </source>
</evidence>
<dbReference type="GO" id="GO:0042802">
    <property type="term" value="F:identical protein binding"/>
    <property type="evidence" value="ECO:0007669"/>
    <property type="project" value="TreeGrafter"/>
</dbReference>
<dbReference type="GO" id="GO:0006526">
    <property type="term" value="P:L-arginine biosynthetic process"/>
    <property type="evidence" value="ECO:0007669"/>
    <property type="project" value="UniProtKB-UniRule"/>
</dbReference>
<comment type="pathway">
    <text evidence="4">Amino-acid biosynthesis; L-arginine biosynthesis; N(2)-acetyl-L-ornithine from L-glutamate: step 4/4.</text>
</comment>
<dbReference type="InterPro" id="IPR049704">
    <property type="entry name" value="Aminotrans_3_PPA_site"/>
</dbReference>
<proteinExistence type="inferred from homology"/>
<dbReference type="PANTHER" id="PTHR11986">
    <property type="entry name" value="AMINOTRANSFERASE CLASS III"/>
    <property type="match status" value="1"/>
</dbReference>
<dbReference type="InParanoid" id="A0A395JP03"/>
<gene>
    <name evidence="4" type="primary">argD</name>
    <name evidence="5" type="ORF">DFR28_101767</name>
</gene>
<dbReference type="UniPathway" id="UPA00068">
    <property type="reaction ID" value="UER00109"/>
</dbReference>
<keyword evidence="4" id="KW-0028">Amino-acid biosynthesis</keyword>
<keyword evidence="1 4" id="KW-0032">Aminotransferase</keyword>
<dbReference type="HAMAP" id="MF_01107">
    <property type="entry name" value="ArgD_aminotrans_3"/>
    <property type="match status" value="1"/>
</dbReference>
<dbReference type="PIRSF" id="PIRSF000521">
    <property type="entry name" value="Transaminase_4ab_Lys_Orn"/>
    <property type="match status" value="1"/>
</dbReference>
<feature type="binding site" evidence="4">
    <location>
        <position position="145"/>
    </location>
    <ligand>
        <name>pyridoxal 5'-phosphate</name>
        <dbReference type="ChEBI" id="CHEBI:597326"/>
    </ligand>
</feature>
<keyword evidence="4" id="KW-0055">Arginine biosynthesis</keyword>
<sequence length="405" mass="43810">MLRNLINKFRKETKKAYPEPALMNAYARLPVSFVRGEACTLWDADGKQYLDALGGIAVTFLGHCHPRISQTISLQATKLLHTSNLFHIQEQAQLGEKFCKISGMDKVFFGNSGAEANEAAIKIARLHARTKGIERPAIITMNHAFHGRTMATLSASGNPNIQRGFEPLVEEFIHVEFNNIDAISAYASNPNVVAVMLEPIQGEGGILVPDAGYLAAVREICDQHGWLLILDEIQTGIGRTGKWFAHQHEGIQPDVLTSAKALGNGIPIGACAARGSAAELIGPGSHGTTFGGNPFASQVGNAVIDIITEENLIERADQIGCYLKKQLQQHLGIIEKVVDIRGRGLMLGIELDNAYPNLAMTFLEQGLVVNITGAGKVIRLLPSVLLTEAQAKQIAETIRDVITSL</sequence>
<feature type="binding site" evidence="4">
    <location>
        <begin position="113"/>
        <end position="114"/>
    </location>
    <ligand>
        <name>pyridoxal 5'-phosphate</name>
        <dbReference type="ChEBI" id="CHEBI:597326"/>
    </ligand>
</feature>
<accession>A0A395JP03</accession>
<dbReference type="CDD" id="cd00610">
    <property type="entry name" value="OAT_like"/>
    <property type="match status" value="1"/>
</dbReference>
<evidence type="ECO:0000256" key="2">
    <source>
        <dbReference type="ARBA" id="ARBA00022679"/>
    </source>
</evidence>
<dbReference type="Gene3D" id="3.40.640.10">
    <property type="entry name" value="Type I PLP-dependent aspartate aminotransferase-like (Major domain)"/>
    <property type="match status" value="1"/>
</dbReference>
<dbReference type="GO" id="GO:0030170">
    <property type="term" value="F:pyridoxal phosphate binding"/>
    <property type="evidence" value="ECO:0007669"/>
    <property type="project" value="InterPro"/>
</dbReference>
<comment type="subunit">
    <text evidence="4">Homodimer.</text>
</comment>
<organism evidence="5 6">
    <name type="scientific">Arenicella xantha</name>
    <dbReference type="NCBI Taxonomy" id="644221"/>
    <lineage>
        <taxon>Bacteria</taxon>
        <taxon>Pseudomonadati</taxon>
        <taxon>Pseudomonadota</taxon>
        <taxon>Gammaproteobacteria</taxon>
        <taxon>Arenicellales</taxon>
        <taxon>Arenicellaceae</taxon>
        <taxon>Arenicella</taxon>
    </lineage>
</organism>
<evidence type="ECO:0000256" key="3">
    <source>
        <dbReference type="ARBA" id="ARBA00022898"/>
    </source>
</evidence>
<comment type="subcellular location">
    <subcellularLocation>
        <location evidence="4">Cytoplasm</location>
    </subcellularLocation>
</comment>
<dbReference type="InterPro" id="IPR015422">
    <property type="entry name" value="PyrdxlP-dep_Trfase_small"/>
</dbReference>
<feature type="binding site" evidence="4">
    <location>
        <position position="288"/>
    </location>
    <ligand>
        <name>N(2)-acetyl-L-ornithine</name>
        <dbReference type="ChEBI" id="CHEBI:57805"/>
    </ligand>
</feature>
<keyword evidence="2 4" id="KW-0808">Transferase</keyword>
<dbReference type="InterPro" id="IPR015421">
    <property type="entry name" value="PyrdxlP-dep_Trfase_major"/>
</dbReference>
<dbReference type="PANTHER" id="PTHR11986:SF113">
    <property type="entry name" value="SUCCINYLORNITHINE TRANSAMINASE"/>
    <property type="match status" value="1"/>
</dbReference>
<reference evidence="5 6" key="1">
    <citation type="submission" date="2018-06" db="EMBL/GenBank/DDBJ databases">
        <title>Genomic Encyclopedia of Type Strains, Phase IV (KMG-IV): sequencing the most valuable type-strain genomes for metagenomic binning, comparative biology and taxonomic classification.</title>
        <authorList>
            <person name="Goeker M."/>
        </authorList>
    </citation>
    <scope>NUCLEOTIDE SEQUENCE [LARGE SCALE GENOMIC DNA]</scope>
    <source>
        <strain evidence="5 6">DSM 24032</strain>
    </source>
</reference>
<dbReference type="InterPro" id="IPR050103">
    <property type="entry name" value="Class-III_PLP-dep_AT"/>
</dbReference>
<feature type="binding site" evidence="4">
    <location>
        <position position="148"/>
    </location>
    <ligand>
        <name>N(2)-acetyl-L-ornithine</name>
        <dbReference type="ChEBI" id="CHEBI:57805"/>
    </ligand>
</feature>
<name>A0A395JP03_9GAMM</name>
<feature type="binding site" evidence="4">
    <location>
        <begin position="231"/>
        <end position="234"/>
    </location>
    <ligand>
        <name>pyridoxal 5'-phosphate</name>
        <dbReference type="ChEBI" id="CHEBI:597326"/>
    </ligand>
</feature>
<protein>
    <recommendedName>
        <fullName evidence="4">Acetylornithine aminotransferase</fullName>
        <shortName evidence="4">ACOAT</shortName>
        <ecNumber evidence="4">2.6.1.11</ecNumber>
    </recommendedName>
</protein>
<comment type="caution">
    <text evidence="5">The sequence shown here is derived from an EMBL/GenBank/DDBJ whole genome shotgun (WGS) entry which is preliminary data.</text>
</comment>
<comment type="cofactor">
    <cofactor evidence="4">
        <name>pyridoxal 5'-phosphate</name>
        <dbReference type="ChEBI" id="CHEBI:597326"/>
    </cofactor>
    <text evidence="4">Binds 1 pyridoxal phosphate per subunit.</text>
</comment>
<dbReference type="NCBIfam" id="NF002325">
    <property type="entry name" value="PRK01278.1"/>
    <property type="match status" value="1"/>
</dbReference>
<dbReference type="EMBL" id="QNRT01000001">
    <property type="protein sequence ID" value="RBP53381.1"/>
    <property type="molecule type" value="Genomic_DNA"/>
</dbReference>
<comment type="similarity">
    <text evidence="4">Belongs to the class-III pyridoxal-phosphate-dependent aminotransferase family. ArgD subfamily.</text>
</comment>
<feature type="modified residue" description="N6-(pyridoxal phosphate)lysine" evidence="4">
    <location>
        <position position="260"/>
    </location>
</feature>
<dbReference type="FunCoup" id="A0A395JP03">
    <property type="interactions" value="567"/>
</dbReference>
<evidence type="ECO:0000313" key="6">
    <source>
        <dbReference type="Proteomes" id="UP000253083"/>
    </source>
</evidence>
<dbReference type="InterPro" id="IPR004636">
    <property type="entry name" value="AcOrn/SuccOrn_fam"/>
</dbReference>
<dbReference type="InterPro" id="IPR005814">
    <property type="entry name" value="Aminotrans_3"/>
</dbReference>
<keyword evidence="4" id="KW-0963">Cytoplasm</keyword>
<dbReference type="PROSITE" id="PS00600">
    <property type="entry name" value="AA_TRANSFER_CLASS_3"/>
    <property type="match status" value="1"/>
</dbReference>
<feature type="binding site" evidence="4">
    <location>
        <position position="289"/>
    </location>
    <ligand>
        <name>pyridoxal 5'-phosphate</name>
        <dbReference type="ChEBI" id="CHEBI:597326"/>
    </ligand>
</feature>
<comment type="catalytic activity">
    <reaction evidence="4">
        <text>N(2)-acetyl-L-ornithine + 2-oxoglutarate = N-acetyl-L-glutamate 5-semialdehyde + L-glutamate</text>
        <dbReference type="Rhea" id="RHEA:18049"/>
        <dbReference type="ChEBI" id="CHEBI:16810"/>
        <dbReference type="ChEBI" id="CHEBI:29123"/>
        <dbReference type="ChEBI" id="CHEBI:29985"/>
        <dbReference type="ChEBI" id="CHEBI:57805"/>
        <dbReference type="EC" id="2.6.1.11"/>
    </reaction>
</comment>
<dbReference type="GO" id="GO:0003992">
    <property type="term" value="F:N2-acetyl-L-ornithine:2-oxoglutarate 5-aminotransferase activity"/>
    <property type="evidence" value="ECO:0007669"/>
    <property type="project" value="UniProtKB-UniRule"/>
</dbReference>